<evidence type="ECO:0000256" key="9">
    <source>
        <dbReference type="ARBA" id="ARBA00029962"/>
    </source>
</evidence>
<evidence type="ECO:0000256" key="3">
    <source>
        <dbReference type="ARBA" id="ARBA00017144"/>
    </source>
</evidence>
<comment type="caution">
    <text evidence="14">The sequence shown here is derived from an EMBL/GenBank/DDBJ whole genome shotgun (WGS) entry which is preliminary data.</text>
</comment>
<name>A0A2N5X336_9GAMM</name>
<evidence type="ECO:0000256" key="12">
    <source>
        <dbReference type="HAMAP-Rule" id="MF_00165"/>
    </source>
</evidence>
<evidence type="ECO:0000259" key="13">
    <source>
        <dbReference type="Pfam" id="PF02223"/>
    </source>
</evidence>
<dbReference type="InterPro" id="IPR027417">
    <property type="entry name" value="P-loop_NTPase"/>
</dbReference>
<evidence type="ECO:0000256" key="1">
    <source>
        <dbReference type="ARBA" id="ARBA00009776"/>
    </source>
</evidence>
<dbReference type="RefSeq" id="WP_076001280.1">
    <property type="nucleotide sequence ID" value="NZ_PKUS01000010.1"/>
</dbReference>
<dbReference type="GO" id="GO:0005829">
    <property type="term" value="C:cytosol"/>
    <property type="evidence" value="ECO:0007669"/>
    <property type="project" value="TreeGrafter"/>
</dbReference>
<evidence type="ECO:0000313" key="15">
    <source>
        <dbReference type="Proteomes" id="UP000235005"/>
    </source>
</evidence>
<dbReference type="GO" id="GO:0005524">
    <property type="term" value="F:ATP binding"/>
    <property type="evidence" value="ECO:0007669"/>
    <property type="project" value="UniProtKB-UniRule"/>
</dbReference>
<accession>A0A2N5X336</accession>
<comment type="similarity">
    <text evidence="1 12">Belongs to the thymidylate kinase family.</text>
</comment>
<keyword evidence="5 12" id="KW-0545">Nucleotide biosynthesis</keyword>
<organism evidence="14 15">
    <name type="scientific">Pseudohalioglobus lutimaris</name>
    <dbReference type="NCBI Taxonomy" id="1737061"/>
    <lineage>
        <taxon>Bacteria</taxon>
        <taxon>Pseudomonadati</taxon>
        <taxon>Pseudomonadota</taxon>
        <taxon>Gammaproteobacteria</taxon>
        <taxon>Cellvibrionales</taxon>
        <taxon>Halieaceae</taxon>
        <taxon>Pseudohalioglobus</taxon>
    </lineage>
</organism>
<dbReference type="SUPFAM" id="SSF52540">
    <property type="entry name" value="P-loop containing nucleoside triphosphate hydrolases"/>
    <property type="match status" value="1"/>
</dbReference>
<evidence type="ECO:0000256" key="2">
    <source>
        <dbReference type="ARBA" id="ARBA00012980"/>
    </source>
</evidence>
<evidence type="ECO:0000256" key="6">
    <source>
        <dbReference type="ARBA" id="ARBA00022741"/>
    </source>
</evidence>
<gene>
    <name evidence="12" type="primary">tmk</name>
    <name evidence="14" type="ORF">C0039_09815</name>
</gene>
<evidence type="ECO:0000256" key="7">
    <source>
        <dbReference type="ARBA" id="ARBA00022777"/>
    </source>
</evidence>
<evidence type="ECO:0000256" key="4">
    <source>
        <dbReference type="ARBA" id="ARBA00022679"/>
    </source>
</evidence>
<comment type="function">
    <text evidence="11 12">Phosphorylation of dTMP to form dTDP in both de novo and salvage pathways of dTTP synthesis.</text>
</comment>
<dbReference type="NCBIfam" id="TIGR00041">
    <property type="entry name" value="DTMP_kinase"/>
    <property type="match status" value="1"/>
</dbReference>
<dbReference type="Proteomes" id="UP000235005">
    <property type="component" value="Unassembled WGS sequence"/>
</dbReference>
<keyword evidence="4 12" id="KW-0808">Transferase</keyword>
<dbReference type="EC" id="2.7.4.9" evidence="2 12"/>
<dbReference type="OrthoDB" id="9774907at2"/>
<evidence type="ECO:0000313" key="14">
    <source>
        <dbReference type="EMBL" id="PLW68911.1"/>
    </source>
</evidence>
<dbReference type="GO" id="GO:0006235">
    <property type="term" value="P:dTTP biosynthetic process"/>
    <property type="evidence" value="ECO:0007669"/>
    <property type="project" value="UniProtKB-UniRule"/>
</dbReference>
<dbReference type="GO" id="GO:0006227">
    <property type="term" value="P:dUDP biosynthetic process"/>
    <property type="evidence" value="ECO:0007669"/>
    <property type="project" value="TreeGrafter"/>
</dbReference>
<dbReference type="InterPro" id="IPR018094">
    <property type="entry name" value="Thymidylate_kinase"/>
</dbReference>
<dbReference type="AlphaFoldDB" id="A0A2N5X336"/>
<keyword evidence="8 12" id="KW-0067">ATP-binding</keyword>
<feature type="binding site" evidence="12">
    <location>
        <begin position="12"/>
        <end position="19"/>
    </location>
    <ligand>
        <name>ATP</name>
        <dbReference type="ChEBI" id="CHEBI:30616"/>
    </ligand>
</feature>
<protein>
    <recommendedName>
        <fullName evidence="3 12">Thymidylate kinase</fullName>
        <ecNumber evidence="2 12">2.7.4.9</ecNumber>
    </recommendedName>
    <alternativeName>
        <fullName evidence="9 12">dTMP kinase</fullName>
    </alternativeName>
</protein>
<dbReference type="GO" id="GO:0004798">
    <property type="term" value="F:dTMP kinase activity"/>
    <property type="evidence" value="ECO:0007669"/>
    <property type="project" value="UniProtKB-UniRule"/>
</dbReference>
<evidence type="ECO:0000256" key="5">
    <source>
        <dbReference type="ARBA" id="ARBA00022727"/>
    </source>
</evidence>
<dbReference type="Gene3D" id="3.40.50.300">
    <property type="entry name" value="P-loop containing nucleotide triphosphate hydrolases"/>
    <property type="match status" value="1"/>
</dbReference>
<keyword evidence="7 12" id="KW-0418">Kinase</keyword>
<dbReference type="CDD" id="cd01672">
    <property type="entry name" value="TMPK"/>
    <property type="match status" value="1"/>
</dbReference>
<proteinExistence type="inferred from homology"/>
<dbReference type="Pfam" id="PF02223">
    <property type="entry name" value="Thymidylate_kin"/>
    <property type="match status" value="1"/>
</dbReference>
<sequence length="215" mass="24023">MESRGLFITVEGVEGVGKSTNMRFLEEQLRDRGINLVVTREPGGTALGEDIREVLLRPRPEPVAASAELLLMFAARAQHINQVIEPALAAGCWVLCDRFTDATYAYQGGGRQLPVEMIRDLERLVQGDLRPDYTLLLDAPVDVGLSRAGDRGELDRFEQEQLGFFERVRATYLQLAKEGGGRYHIIDAACPLTEVQQQLEEVCHELATCWGVRLR</sequence>
<dbReference type="FunFam" id="3.40.50.300:FF:000225">
    <property type="entry name" value="Thymidylate kinase"/>
    <property type="match status" value="1"/>
</dbReference>
<comment type="catalytic activity">
    <reaction evidence="10 12">
        <text>dTMP + ATP = dTDP + ADP</text>
        <dbReference type="Rhea" id="RHEA:13517"/>
        <dbReference type="ChEBI" id="CHEBI:30616"/>
        <dbReference type="ChEBI" id="CHEBI:58369"/>
        <dbReference type="ChEBI" id="CHEBI:63528"/>
        <dbReference type="ChEBI" id="CHEBI:456216"/>
        <dbReference type="EC" id="2.7.4.9"/>
    </reaction>
</comment>
<keyword evidence="15" id="KW-1185">Reference proteome</keyword>
<dbReference type="PANTHER" id="PTHR10344:SF4">
    <property type="entry name" value="UMP-CMP KINASE 2, MITOCHONDRIAL"/>
    <property type="match status" value="1"/>
</dbReference>
<evidence type="ECO:0000256" key="11">
    <source>
        <dbReference type="ARBA" id="ARBA00057735"/>
    </source>
</evidence>
<keyword evidence="6 12" id="KW-0547">Nucleotide-binding</keyword>
<reference evidence="14 15" key="1">
    <citation type="submission" date="2018-01" db="EMBL/GenBank/DDBJ databases">
        <title>The draft genome sequence of Halioglobus lutimaris HF004.</title>
        <authorList>
            <person name="Du Z.-J."/>
            <person name="Shi M.-J."/>
        </authorList>
    </citation>
    <scope>NUCLEOTIDE SEQUENCE [LARGE SCALE GENOMIC DNA]</scope>
    <source>
        <strain evidence="14 15">HF004</strain>
    </source>
</reference>
<evidence type="ECO:0000256" key="10">
    <source>
        <dbReference type="ARBA" id="ARBA00048743"/>
    </source>
</evidence>
<dbReference type="GO" id="GO:0006233">
    <property type="term" value="P:dTDP biosynthetic process"/>
    <property type="evidence" value="ECO:0007669"/>
    <property type="project" value="InterPro"/>
</dbReference>
<dbReference type="HAMAP" id="MF_00165">
    <property type="entry name" value="Thymidylate_kinase"/>
    <property type="match status" value="1"/>
</dbReference>
<dbReference type="InterPro" id="IPR039430">
    <property type="entry name" value="Thymidylate_kin-like_dom"/>
</dbReference>
<evidence type="ECO:0000256" key="8">
    <source>
        <dbReference type="ARBA" id="ARBA00022840"/>
    </source>
</evidence>
<dbReference type="EMBL" id="PKUS01000010">
    <property type="protein sequence ID" value="PLW68911.1"/>
    <property type="molecule type" value="Genomic_DNA"/>
</dbReference>
<dbReference type="PANTHER" id="PTHR10344">
    <property type="entry name" value="THYMIDYLATE KINASE"/>
    <property type="match status" value="1"/>
</dbReference>
<feature type="domain" description="Thymidylate kinase-like" evidence="13">
    <location>
        <begin position="10"/>
        <end position="198"/>
    </location>
</feature>